<dbReference type="EMBL" id="CM042047">
    <property type="protein sequence ID" value="KAI3770349.1"/>
    <property type="molecule type" value="Genomic_DNA"/>
</dbReference>
<evidence type="ECO:0000313" key="1">
    <source>
        <dbReference type="EMBL" id="KAI3770349.1"/>
    </source>
</evidence>
<reference evidence="1 2" key="2">
    <citation type="journal article" date="2022" name="Mol. Ecol. Resour.">
        <title>The genomes of chicory, endive, great burdock and yacon provide insights into Asteraceae paleo-polyploidization history and plant inulin production.</title>
        <authorList>
            <person name="Fan W."/>
            <person name="Wang S."/>
            <person name="Wang H."/>
            <person name="Wang A."/>
            <person name="Jiang F."/>
            <person name="Liu H."/>
            <person name="Zhao H."/>
            <person name="Xu D."/>
            <person name="Zhang Y."/>
        </authorList>
    </citation>
    <scope>NUCLEOTIDE SEQUENCE [LARGE SCALE GENOMIC DNA]</scope>
    <source>
        <strain evidence="2">cv. Niubang</strain>
    </source>
</reference>
<name>A0ACB9FG88_ARCLA</name>
<reference evidence="2" key="1">
    <citation type="journal article" date="2022" name="Mol. Ecol. Resour.">
        <title>The genomes of chicory, endive, great burdock and yacon provide insights into Asteraceae palaeo-polyploidization history and plant inulin production.</title>
        <authorList>
            <person name="Fan W."/>
            <person name="Wang S."/>
            <person name="Wang H."/>
            <person name="Wang A."/>
            <person name="Jiang F."/>
            <person name="Liu H."/>
            <person name="Zhao H."/>
            <person name="Xu D."/>
            <person name="Zhang Y."/>
        </authorList>
    </citation>
    <scope>NUCLEOTIDE SEQUENCE [LARGE SCALE GENOMIC DNA]</scope>
    <source>
        <strain evidence="2">cv. Niubang</strain>
    </source>
</reference>
<gene>
    <name evidence="1" type="ORF">L6452_01477</name>
</gene>
<organism evidence="1 2">
    <name type="scientific">Arctium lappa</name>
    <name type="common">Greater burdock</name>
    <name type="synonym">Lappa major</name>
    <dbReference type="NCBI Taxonomy" id="4217"/>
    <lineage>
        <taxon>Eukaryota</taxon>
        <taxon>Viridiplantae</taxon>
        <taxon>Streptophyta</taxon>
        <taxon>Embryophyta</taxon>
        <taxon>Tracheophyta</taxon>
        <taxon>Spermatophyta</taxon>
        <taxon>Magnoliopsida</taxon>
        <taxon>eudicotyledons</taxon>
        <taxon>Gunneridae</taxon>
        <taxon>Pentapetalae</taxon>
        <taxon>asterids</taxon>
        <taxon>campanulids</taxon>
        <taxon>Asterales</taxon>
        <taxon>Asteraceae</taxon>
        <taxon>Carduoideae</taxon>
        <taxon>Cardueae</taxon>
        <taxon>Arctiinae</taxon>
        <taxon>Arctium</taxon>
    </lineage>
</organism>
<accession>A0ACB9FG88</accession>
<dbReference type="Proteomes" id="UP001055879">
    <property type="component" value="Linkage Group LG01"/>
</dbReference>
<evidence type="ECO:0000313" key="2">
    <source>
        <dbReference type="Proteomes" id="UP001055879"/>
    </source>
</evidence>
<keyword evidence="2" id="KW-1185">Reference proteome</keyword>
<comment type="caution">
    <text evidence="1">The sequence shown here is derived from an EMBL/GenBank/DDBJ whole genome shotgun (WGS) entry which is preliminary data.</text>
</comment>
<protein>
    <submittedName>
        <fullName evidence="1">Uncharacterized protein</fullName>
    </submittedName>
</protein>
<sequence>MALIFERCFMMLVLMFLSVNGYSSCSEHELRNKTNVVPGFFPALATWYGDPYGAGSGGACGWANDVQKPPFSAMIAAGNANLFLSGKGCGTCYQVLCTREPYCSRNPIIVTITDECPGACNRVPFAFDLSGIAFGAMSSPGQADNLRNLGQVDVQYRRVACNYGTTTIAFKIDAMTNPYWFAMAIEFCEGDGGINSVEVAPYGSQQYRWMLNTWGAVWTVHIDPSFRGPFSFRLISRNNEAVVAHHAVPYGFVPGQTYYSQINFRT</sequence>
<proteinExistence type="predicted"/>